<feature type="domain" description="HTH lysR-type" evidence="7">
    <location>
        <begin position="1"/>
        <end position="58"/>
    </location>
</feature>
<dbReference type="Proteomes" id="UP000057134">
    <property type="component" value="Chromosome"/>
</dbReference>
<dbReference type="InterPro" id="IPR050950">
    <property type="entry name" value="HTH-type_LysR_regulators"/>
</dbReference>
<evidence type="ECO:0000256" key="1">
    <source>
        <dbReference type="ARBA" id="ARBA00009437"/>
    </source>
</evidence>
<dbReference type="GO" id="GO:0003700">
    <property type="term" value="F:DNA-binding transcription factor activity"/>
    <property type="evidence" value="ECO:0007669"/>
    <property type="project" value="InterPro"/>
</dbReference>
<dbReference type="Pfam" id="PF03466">
    <property type="entry name" value="LysR_substrate"/>
    <property type="match status" value="1"/>
</dbReference>
<dbReference type="PROSITE" id="PS50931">
    <property type="entry name" value="HTH_LYSR"/>
    <property type="match status" value="1"/>
</dbReference>
<protein>
    <recommendedName>
        <fullName evidence="5">Probable hydrogen peroxide-inducible genes activator</fullName>
    </recommendedName>
</protein>
<dbReference type="EMBL" id="CP011269">
    <property type="protein sequence ID" value="ALI24560.1"/>
    <property type="molecule type" value="Genomic_DNA"/>
</dbReference>
<dbReference type="InterPro" id="IPR005119">
    <property type="entry name" value="LysR_subst-bd"/>
</dbReference>
<dbReference type="InterPro" id="IPR036390">
    <property type="entry name" value="WH_DNA-bd_sf"/>
</dbReference>
<dbReference type="AlphaFoldDB" id="A0A0N9Y4Z0"/>
<dbReference type="InterPro" id="IPR000847">
    <property type="entry name" value="LysR_HTH_N"/>
</dbReference>
<dbReference type="SUPFAM" id="SSF53850">
    <property type="entry name" value="Periplasmic binding protein-like II"/>
    <property type="match status" value="1"/>
</dbReference>
<dbReference type="FunFam" id="1.10.10.10:FF:000001">
    <property type="entry name" value="LysR family transcriptional regulator"/>
    <property type="match status" value="1"/>
</dbReference>
<evidence type="ECO:0000256" key="5">
    <source>
        <dbReference type="ARBA" id="ARBA00040885"/>
    </source>
</evidence>
<sequence>MELRHLRYLLAVADHGNFTRAAEALHVSQPTLSQQIKQLEREVGTTLLDRTGRSVRLTDAGEAYARHGRLALQDLDAAERAVHDVHDLSRGHLRIAMTPTITTYLIGPLVRQFHAEHPGVTLAVIETTQDLIEADLLADRIDLGIAFAGHHAAGVSASALFTETLSLVVGAAHPLHPRVATFPIADLPSQPLALLSRDFATRNYIDEFFAAQNISPHIAIEANSISALIEFVRLGTLATVLPDAITQAHADLHPVRPDPALPSREVVLLHRAAGYQSVAARAFSTVALQYSHPRSP</sequence>
<accession>A0A0N9Y4Z0</accession>
<dbReference type="PRINTS" id="PR00039">
    <property type="entry name" value="HTHLYSR"/>
</dbReference>
<keyword evidence="4" id="KW-0804">Transcription</keyword>
<dbReference type="SUPFAM" id="SSF46785">
    <property type="entry name" value="Winged helix' DNA-binding domain"/>
    <property type="match status" value="1"/>
</dbReference>
<comment type="function">
    <text evidence="6">Required for the induction the katG gene for catalase. Involved in the response to hydrogen peroxide.</text>
</comment>
<keyword evidence="9" id="KW-1185">Reference proteome</keyword>
<dbReference type="KEGG" id="mft:XA26_07000"/>
<evidence type="ECO:0000313" key="8">
    <source>
        <dbReference type="EMBL" id="ALI24560.1"/>
    </source>
</evidence>
<dbReference type="GO" id="GO:0005829">
    <property type="term" value="C:cytosol"/>
    <property type="evidence" value="ECO:0007669"/>
    <property type="project" value="TreeGrafter"/>
</dbReference>
<dbReference type="Gene3D" id="3.40.190.290">
    <property type="match status" value="1"/>
</dbReference>
<reference evidence="8 9" key="1">
    <citation type="journal article" date="2015" name="MBio">
        <title>Enzymatic Degradation of Phenazines Can Generate Energy and Protect Sensitive Organisms from Toxicity.</title>
        <authorList>
            <person name="Costa K.C."/>
            <person name="Bergkessel M."/>
            <person name="Saunders S."/>
            <person name="Korlach J."/>
            <person name="Newman D.K."/>
        </authorList>
    </citation>
    <scope>NUCLEOTIDE SEQUENCE [LARGE SCALE GENOMIC DNA]</scope>
    <source>
        <strain evidence="8 9">CT6</strain>
    </source>
</reference>
<evidence type="ECO:0000256" key="2">
    <source>
        <dbReference type="ARBA" id="ARBA00023015"/>
    </source>
</evidence>
<evidence type="ECO:0000256" key="4">
    <source>
        <dbReference type="ARBA" id="ARBA00023163"/>
    </source>
</evidence>
<dbReference type="NCBIfam" id="NF008416">
    <property type="entry name" value="PRK11242.1"/>
    <property type="match status" value="1"/>
</dbReference>
<dbReference type="PANTHER" id="PTHR30419:SF8">
    <property type="entry name" value="NITROGEN ASSIMILATION TRANSCRIPTIONAL ACTIVATOR-RELATED"/>
    <property type="match status" value="1"/>
</dbReference>
<evidence type="ECO:0000256" key="3">
    <source>
        <dbReference type="ARBA" id="ARBA00023125"/>
    </source>
</evidence>
<comment type="similarity">
    <text evidence="1">Belongs to the LysR transcriptional regulatory family.</text>
</comment>
<evidence type="ECO:0000313" key="9">
    <source>
        <dbReference type="Proteomes" id="UP000057134"/>
    </source>
</evidence>
<organism evidence="8 9">
    <name type="scientific">Mycolicibacterium fortuitum</name>
    <name type="common">Mycobacterium fortuitum</name>
    <dbReference type="NCBI Taxonomy" id="1766"/>
    <lineage>
        <taxon>Bacteria</taxon>
        <taxon>Bacillati</taxon>
        <taxon>Actinomycetota</taxon>
        <taxon>Actinomycetes</taxon>
        <taxon>Mycobacteriales</taxon>
        <taxon>Mycobacteriaceae</taxon>
        <taxon>Mycolicibacterium</taxon>
    </lineage>
</organism>
<proteinExistence type="inferred from homology"/>
<keyword evidence="3" id="KW-0238">DNA-binding</keyword>
<dbReference type="Gene3D" id="1.10.10.10">
    <property type="entry name" value="Winged helix-like DNA-binding domain superfamily/Winged helix DNA-binding domain"/>
    <property type="match status" value="1"/>
</dbReference>
<dbReference type="RefSeq" id="WP_054601042.1">
    <property type="nucleotide sequence ID" value="NZ_CP011269.1"/>
</dbReference>
<gene>
    <name evidence="8" type="ORF">XA26_07000</name>
</gene>
<dbReference type="STRING" id="1766.XA26_07000"/>
<name>A0A0N9Y4Z0_MYCFO</name>
<dbReference type="GO" id="GO:0003677">
    <property type="term" value="F:DNA binding"/>
    <property type="evidence" value="ECO:0007669"/>
    <property type="project" value="UniProtKB-KW"/>
</dbReference>
<evidence type="ECO:0000256" key="6">
    <source>
        <dbReference type="ARBA" id="ARBA00056658"/>
    </source>
</evidence>
<keyword evidence="2" id="KW-0805">Transcription regulation</keyword>
<dbReference type="PANTHER" id="PTHR30419">
    <property type="entry name" value="HTH-TYPE TRANSCRIPTIONAL REGULATOR YBHD"/>
    <property type="match status" value="1"/>
</dbReference>
<dbReference type="Pfam" id="PF00126">
    <property type="entry name" value="HTH_1"/>
    <property type="match status" value="1"/>
</dbReference>
<evidence type="ECO:0000259" key="7">
    <source>
        <dbReference type="PROSITE" id="PS50931"/>
    </source>
</evidence>
<dbReference type="InterPro" id="IPR036388">
    <property type="entry name" value="WH-like_DNA-bd_sf"/>
</dbReference>
<dbReference type="PATRIC" id="fig|1766.6.peg.693"/>